<dbReference type="InterPro" id="IPR035892">
    <property type="entry name" value="C2_domain_sf"/>
</dbReference>
<evidence type="ECO:0000259" key="2">
    <source>
        <dbReference type="PROSITE" id="PS50004"/>
    </source>
</evidence>
<dbReference type="Gene3D" id="2.60.40.150">
    <property type="entry name" value="C2 domain"/>
    <property type="match status" value="1"/>
</dbReference>
<evidence type="ECO:0000256" key="1">
    <source>
        <dbReference type="SAM" id="MobiDB-lite"/>
    </source>
</evidence>
<dbReference type="InterPro" id="IPR000008">
    <property type="entry name" value="C2_dom"/>
</dbReference>
<name>A0A401SSM2_CHIPU</name>
<dbReference type="PANTHER" id="PTHR46291:SF8">
    <property type="entry name" value="C2 DOMAIN-CONTAINING PROTEIN"/>
    <property type="match status" value="1"/>
</dbReference>
<feature type="domain" description="C2" evidence="2">
    <location>
        <begin position="216"/>
        <end position="331"/>
    </location>
</feature>
<evidence type="ECO:0000313" key="3">
    <source>
        <dbReference type="EMBL" id="GCC33395.1"/>
    </source>
</evidence>
<dbReference type="PANTHER" id="PTHR46291">
    <property type="entry name" value="C2 DOMAIN-CONTAINING PROTEIN"/>
    <property type="match status" value="1"/>
</dbReference>
<evidence type="ECO:0000313" key="4">
    <source>
        <dbReference type="Proteomes" id="UP000287033"/>
    </source>
</evidence>
<dbReference type="InterPro" id="IPR043549">
    <property type="entry name" value="C2C4C/C2C4D"/>
</dbReference>
<dbReference type="PROSITE" id="PS50004">
    <property type="entry name" value="C2"/>
    <property type="match status" value="1"/>
</dbReference>
<dbReference type="AlphaFoldDB" id="A0A401SSM2"/>
<feature type="compositionally biased region" description="Low complexity" evidence="1">
    <location>
        <begin position="134"/>
        <end position="148"/>
    </location>
</feature>
<organism evidence="3 4">
    <name type="scientific">Chiloscyllium punctatum</name>
    <name type="common">Brownbanded bambooshark</name>
    <name type="synonym">Hemiscyllium punctatum</name>
    <dbReference type="NCBI Taxonomy" id="137246"/>
    <lineage>
        <taxon>Eukaryota</taxon>
        <taxon>Metazoa</taxon>
        <taxon>Chordata</taxon>
        <taxon>Craniata</taxon>
        <taxon>Vertebrata</taxon>
        <taxon>Chondrichthyes</taxon>
        <taxon>Elasmobranchii</taxon>
        <taxon>Galeomorphii</taxon>
        <taxon>Galeoidea</taxon>
        <taxon>Orectolobiformes</taxon>
        <taxon>Hemiscylliidae</taxon>
        <taxon>Chiloscyllium</taxon>
    </lineage>
</organism>
<dbReference type="STRING" id="137246.A0A401SSM2"/>
<gene>
    <name evidence="3" type="ORF">chiPu_0011864</name>
</gene>
<reference evidence="3 4" key="1">
    <citation type="journal article" date="2018" name="Nat. Ecol. Evol.">
        <title>Shark genomes provide insights into elasmobranch evolution and the origin of vertebrates.</title>
        <authorList>
            <person name="Hara Y"/>
            <person name="Yamaguchi K"/>
            <person name="Onimaru K"/>
            <person name="Kadota M"/>
            <person name="Koyanagi M"/>
            <person name="Keeley SD"/>
            <person name="Tatsumi K"/>
            <person name="Tanaka K"/>
            <person name="Motone F"/>
            <person name="Kageyama Y"/>
            <person name="Nozu R"/>
            <person name="Adachi N"/>
            <person name="Nishimura O"/>
            <person name="Nakagawa R"/>
            <person name="Tanegashima C"/>
            <person name="Kiyatake I"/>
            <person name="Matsumoto R"/>
            <person name="Murakumo K"/>
            <person name="Nishida K"/>
            <person name="Terakita A"/>
            <person name="Kuratani S"/>
            <person name="Sato K"/>
            <person name="Hyodo S Kuraku.S."/>
        </authorList>
    </citation>
    <scope>NUCLEOTIDE SEQUENCE [LARGE SCALE GENOMIC DNA]</scope>
</reference>
<dbReference type="Proteomes" id="UP000287033">
    <property type="component" value="Unassembled WGS sequence"/>
</dbReference>
<feature type="region of interest" description="Disordered" evidence="1">
    <location>
        <begin position="167"/>
        <end position="198"/>
    </location>
</feature>
<accession>A0A401SSM2</accession>
<protein>
    <recommendedName>
        <fullName evidence="2">C2 domain-containing protein</fullName>
    </recommendedName>
</protein>
<dbReference type="OrthoDB" id="9947256at2759"/>
<proteinExistence type="predicted"/>
<keyword evidence="4" id="KW-1185">Reference proteome</keyword>
<dbReference type="OMA" id="ALRVNCK"/>
<feature type="region of interest" description="Disordered" evidence="1">
    <location>
        <begin position="129"/>
        <end position="148"/>
    </location>
</feature>
<dbReference type="SUPFAM" id="SSF49562">
    <property type="entry name" value="C2 domain (Calcium/lipid-binding domain, CaLB)"/>
    <property type="match status" value="1"/>
</dbReference>
<dbReference type="EMBL" id="BEZZ01000513">
    <property type="protein sequence ID" value="GCC33395.1"/>
    <property type="molecule type" value="Genomic_DNA"/>
</dbReference>
<sequence length="331" mass="36055">MLYINILTPDCVPDFFIPPKFTPQQTLQRLAPGMSPSTAEQGLGECCIAVPECRGHLSHEMAPADGYAVGDGTDWDPTSQAALSLPHFPRAHTPYGFCRLLESPHTRRKESIFHDQEISVGSVFPFAQLPAPSPAGSEPGTSPESPPATLSRVLSGLLIWSRRKVPGGSARKCNSLSSSTDSSPDHSPRSAGAPFAPGTLTLGHSLTKESTAALGGTGVLRLRTEYCGGRQRVWIRLLSLEGLYEQYTDCQTISCCLTLDLQPGKSQKQQTAIVRRSRNPIFNQDFFFFGIPEEELHSKFFKIKVINKASRMKRGCILGVCQLCLASILPL</sequence>
<dbReference type="Pfam" id="PF00168">
    <property type="entry name" value="C2"/>
    <property type="match status" value="1"/>
</dbReference>
<comment type="caution">
    <text evidence="3">The sequence shown here is derived from an EMBL/GenBank/DDBJ whole genome shotgun (WGS) entry which is preliminary data.</text>
</comment>